<evidence type="ECO:0000313" key="2">
    <source>
        <dbReference type="EMBL" id="CAI2359918.1"/>
    </source>
</evidence>
<feature type="compositionally biased region" description="Low complexity" evidence="1">
    <location>
        <begin position="261"/>
        <end position="271"/>
    </location>
</feature>
<proteinExistence type="predicted"/>
<feature type="region of interest" description="Disordered" evidence="1">
    <location>
        <begin position="147"/>
        <end position="178"/>
    </location>
</feature>
<dbReference type="Proteomes" id="UP001295684">
    <property type="component" value="Unassembled WGS sequence"/>
</dbReference>
<organism evidence="2 3">
    <name type="scientific">Euplotes crassus</name>
    <dbReference type="NCBI Taxonomy" id="5936"/>
    <lineage>
        <taxon>Eukaryota</taxon>
        <taxon>Sar</taxon>
        <taxon>Alveolata</taxon>
        <taxon>Ciliophora</taxon>
        <taxon>Intramacronucleata</taxon>
        <taxon>Spirotrichea</taxon>
        <taxon>Hypotrichia</taxon>
        <taxon>Euplotida</taxon>
        <taxon>Euplotidae</taxon>
        <taxon>Moneuplotes</taxon>
    </lineage>
</organism>
<dbReference type="AlphaFoldDB" id="A0AAD1U5Y2"/>
<sequence>MEINQWEAKSIESELDRIRSKYLMSPSDFEKSSSLKHMNINQTGTFKPDGMSSEANTQSLDKYGNEVREFVIEHPPVNLQTRSSYSLSVTCSNNFNTHENNEKENNDYNNKIYTKYLPQYQKGPQIIVHHDLESEPDKLERIQHKRALSKVPSTELSKTRLEKQHTRHGASTNSLLDGLYNRSKDKCTHCAKYSDLDRETELQNKKSRFDHERYSQSRNKSRSPFFHSVNSLDSGGICRKSHKSGNSSIERERIMYESQPNSRLNSRNRSSVVRSKIEPLRKSPILINVKKLDQLNPHSFSVNQDVFKENAFKNNMYNNGMRSAINMPLAPHIESYLDKKLHETNETPEIEKESLHTDENQEEHEKLDITDDAALTNHQKRIKCISTNAKLEAKKKMKRFKRSTVCSNSRISINSKRSKSKHSKKRRSCSRNNNSTNRSNKKLKKNPKKCIPLVKRSDRKPRLPPKTTSSKMRPKLKKLTTTPHSSNFRETPCGSEFQETLKECTDSKFLEVIDNLRELRRKNYLSTENQVSASSKTSRSIKTEIEFETSVVELINAYNKCMGSLKAYN</sequence>
<evidence type="ECO:0000256" key="1">
    <source>
        <dbReference type="SAM" id="MobiDB-lite"/>
    </source>
</evidence>
<evidence type="ECO:0000313" key="3">
    <source>
        <dbReference type="Proteomes" id="UP001295684"/>
    </source>
</evidence>
<feature type="compositionally biased region" description="Basic and acidic residues" evidence="1">
    <location>
        <begin position="346"/>
        <end position="369"/>
    </location>
</feature>
<feature type="compositionally biased region" description="Basic residues" evidence="1">
    <location>
        <begin position="393"/>
        <end position="402"/>
    </location>
</feature>
<protein>
    <submittedName>
        <fullName evidence="2">Uncharacterized protein</fullName>
    </submittedName>
</protein>
<keyword evidence="3" id="KW-1185">Reference proteome</keyword>
<feature type="compositionally biased region" description="Basic residues" evidence="1">
    <location>
        <begin position="416"/>
        <end position="429"/>
    </location>
</feature>
<name>A0AAD1U5Y2_EUPCR</name>
<feature type="region of interest" description="Disordered" evidence="1">
    <location>
        <begin position="207"/>
        <end position="271"/>
    </location>
</feature>
<dbReference type="EMBL" id="CAMPGE010001147">
    <property type="protein sequence ID" value="CAI2359918.1"/>
    <property type="molecule type" value="Genomic_DNA"/>
</dbReference>
<feature type="compositionally biased region" description="Basic residues" evidence="1">
    <location>
        <begin position="439"/>
        <end position="448"/>
    </location>
</feature>
<reference evidence="2" key="1">
    <citation type="submission" date="2023-07" db="EMBL/GenBank/DDBJ databases">
        <authorList>
            <consortium name="AG Swart"/>
            <person name="Singh M."/>
            <person name="Singh A."/>
            <person name="Seah K."/>
            <person name="Emmerich C."/>
        </authorList>
    </citation>
    <scope>NUCLEOTIDE SEQUENCE</scope>
    <source>
        <strain evidence="2">DP1</strain>
    </source>
</reference>
<gene>
    <name evidence="2" type="ORF">ECRASSUSDP1_LOCUS1212</name>
</gene>
<feature type="compositionally biased region" description="Polar residues" evidence="1">
    <location>
        <begin position="479"/>
        <end position="489"/>
    </location>
</feature>
<feature type="region of interest" description="Disordered" evidence="1">
    <location>
        <begin position="346"/>
        <end position="373"/>
    </location>
</feature>
<comment type="caution">
    <text evidence="2">The sequence shown here is derived from an EMBL/GenBank/DDBJ whole genome shotgun (WGS) entry which is preliminary data.</text>
</comment>
<feature type="region of interest" description="Disordered" evidence="1">
    <location>
        <begin position="393"/>
        <end position="492"/>
    </location>
</feature>
<accession>A0AAD1U5Y2</accession>